<gene>
    <name evidence="1" type="ORF">SAMN06295916_0644</name>
</gene>
<dbReference type="AlphaFoldDB" id="A0A212T8B6"/>
<proteinExistence type="predicted"/>
<evidence type="ECO:0000313" key="2">
    <source>
        <dbReference type="Proteomes" id="UP000197215"/>
    </source>
</evidence>
<reference evidence="1 2" key="1">
    <citation type="submission" date="2017-06" db="EMBL/GenBank/DDBJ databases">
        <authorList>
            <person name="Kim H.J."/>
            <person name="Triplett B.A."/>
        </authorList>
    </citation>
    <scope>NUCLEOTIDE SEQUENCE [LARGE SCALE GENOMIC DNA]</scope>
    <source>
        <strain evidence="1 2">MWH-VicM1</strain>
    </source>
</reference>
<organism evidence="1 2">
    <name type="scientific">Polynucleobacter victoriensis</name>
    <dbReference type="NCBI Taxonomy" id="2049319"/>
    <lineage>
        <taxon>Bacteria</taxon>
        <taxon>Pseudomonadati</taxon>
        <taxon>Pseudomonadota</taxon>
        <taxon>Betaproteobacteria</taxon>
        <taxon>Burkholderiales</taxon>
        <taxon>Burkholderiaceae</taxon>
        <taxon>Polynucleobacter</taxon>
    </lineage>
</organism>
<dbReference type="InterPro" id="IPR018330">
    <property type="entry name" value="RecT_fam"/>
</dbReference>
<dbReference type="GO" id="GO:0003677">
    <property type="term" value="F:DNA binding"/>
    <property type="evidence" value="ECO:0007669"/>
    <property type="project" value="InterPro"/>
</dbReference>
<keyword evidence="2" id="KW-1185">Reference proteome</keyword>
<dbReference type="Proteomes" id="UP000197215">
    <property type="component" value="Unassembled WGS sequence"/>
</dbReference>
<sequence>MKALSTAINTLCQTMALNPEEVQLWLDQHLGVALYPQVQLLRLANKYQLDPLSDEIALLQGQDQTYQPFITIDGWSKLINNHSQYAGMSLRDSTELINGIPTWMECTIYRNDRILPIVIKEYFEEVRTDHPSWQQMPRRMLRHRVIQQCARLALAISANEPSINQGKQVDLKLPEGMTPVKNRVTELKQLIAKV</sequence>
<dbReference type="OrthoDB" id="6154571at2"/>
<dbReference type="Pfam" id="PF03837">
    <property type="entry name" value="RecT"/>
    <property type="match status" value="1"/>
</dbReference>
<dbReference type="GO" id="GO:0006259">
    <property type="term" value="P:DNA metabolic process"/>
    <property type="evidence" value="ECO:0007669"/>
    <property type="project" value="InterPro"/>
</dbReference>
<protein>
    <submittedName>
        <fullName evidence="1">RecT family protein</fullName>
    </submittedName>
</protein>
<dbReference type="EMBL" id="FYEX01000001">
    <property type="protein sequence ID" value="SNC62272.1"/>
    <property type="molecule type" value="Genomic_DNA"/>
</dbReference>
<dbReference type="RefSeq" id="WP_088812531.1">
    <property type="nucleotide sequence ID" value="NZ_FYEX01000001.1"/>
</dbReference>
<evidence type="ECO:0000313" key="1">
    <source>
        <dbReference type="EMBL" id="SNC62272.1"/>
    </source>
</evidence>
<name>A0A212T8B6_9BURK</name>
<accession>A0A212T8B6</accession>